<proteinExistence type="predicted"/>
<keyword evidence="3" id="KW-1185">Reference proteome</keyword>
<evidence type="ECO:0000313" key="3">
    <source>
        <dbReference type="Proteomes" id="UP001521785"/>
    </source>
</evidence>
<reference evidence="2 3" key="1">
    <citation type="submission" date="2024-02" db="EMBL/GenBank/DDBJ databases">
        <title>De novo assembly and annotation of 12 fungi associated with fruit tree decline syndrome in Ontario, Canada.</title>
        <authorList>
            <person name="Sulman M."/>
            <person name="Ellouze W."/>
            <person name="Ilyukhin E."/>
        </authorList>
    </citation>
    <scope>NUCLEOTIDE SEQUENCE [LARGE SCALE GENOMIC DNA]</scope>
    <source>
        <strain evidence="2 3">M42-189</strain>
    </source>
</reference>
<sequence length="364" mass="41205">MNTAAALTRTEIHALSDVDQSCEDANRQLGQASAIRDVAEAGIFEESLRLKNTLDEYETKAKCKPSWEALAVLVNCEYRLYVLNQATPLRNNPFLSHWVEAVQRLGTPSAQNDAKVQGSIASDEINTVRMELIKALLQSRNPSQFALVSPRQLYNNYVEMRQTSLFNMRTYVRMLEEEGIYERTPEPDGDSPQSTASSLAKHSAGKLNEFQRWKLGLLSRLETEPEHAIPELTHLPIELSSLDFLTTLLQEQTLQALNIEPAPVIADYIQHALRTMEQMGRGPGETGAAEAEAEVLLESGREAQTRAVKLLLLFMRNLIRKALLPLESIYFEIQEICVRYVWIREVRDFRVFVEEGVGEERDEG</sequence>
<dbReference type="Pfam" id="PF10155">
    <property type="entry name" value="CNOT11"/>
    <property type="match status" value="1"/>
</dbReference>
<comment type="caution">
    <text evidence="2">The sequence shown here is derived from an EMBL/GenBank/DDBJ whole genome shotgun (WGS) entry which is preliminary data.</text>
</comment>
<feature type="compositionally biased region" description="Polar residues" evidence="1">
    <location>
        <begin position="191"/>
        <end position="200"/>
    </location>
</feature>
<dbReference type="InterPro" id="IPR019312">
    <property type="entry name" value="CNOT11"/>
</dbReference>
<protein>
    <recommendedName>
        <fullName evidence="4">CCR4-NOT transcription complex subunit 11</fullName>
    </recommendedName>
</protein>
<evidence type="ECO:0000256" key="1">
    <source>
        <dbReference type="SAM" id="MobiDB-lite"/>
    </source>
</evidence>
<dbReference type="Proteomes" id="UP001521785">
    <property type="component" value="Unassembled WGS sequence"/>
</dbReference>
<accession>A0ABR3QKL7</accession>
<organism evidence="2 3">
    <name type="scientific">Paraconiothyrium brasiliense</name>
    <dbReference type="NCBI Taxonomy" id="300254"/>
    <lineage>
        <taxon>Eukaryota</taxon>
        <taxon>Fungi</taxon>
        <taxon>Dikarya</taxon>
        <taxon>Ascomycota</taxon>
        <taxon>Pezizomycotina</taxon>
        <taxon>Dothideomycetes</taxon>
        <taxon>Pleosporomycetidae</taxon>
        <taxon>Pleosporales</taxon>
        <taxon>Massarineae</taxon>
        <taxon>Didymosphaeriaceae</taxon>
        <taxon>Paraconiothyrium</taxon>
    </lineage>
</organism>
<dbReference type="EMBL" id="JAKJXO020000020">
    <property type="protein sequence ID" value="KAL1592705.1"/>
    <property type="molecule type" value="Genomic_DNA"/>
</dbReference>
<name>A0ABR3QKL7_9PLEO</name>
<evidence type="ECO:0000313" key="2">
    <source>
        <dbReference type="EMBL" id="KAL1592705.1"/>
    </source>
</evidence>
<evidence type="ECO:0008006" key="4">
    <source>
        <dbReference type="Google" id="ProtNLM"/>
    </source>
</evidence>
<feature type="region of interest" description="Disordered" evidence="1">
    <location>
        <begin position="182"/>
        <end position="203"/>
    </location>
</feature>
<gene>
    <name evidence="2" type="ORF">SLS60_011121</name>
</gene>